<dbReference type="GO" id="GO:0098553">
    <property type="term" value="C:lumenal side of endoplasmic reticulum membrane"/>
    <property type="evidence" value="ECO:0007669"/>
    <property type="project" value="TreeGrafter"/>
</dbReference>
<dbReference type="SMART" id="SM00730">
    <property type="entry name" value="PSN"/>
    <property type="match status" value="1"/>
</dbReference>
<keyword evidence="10" id="KW-1185">Reference proteome</keyword>
<keyword evidence="6 9" id="KW-1133">Transmembrane helix</keyword>
<evidence type="ECO:0000313" key="10">
    <source>
        <dbReference type="Proteomes" id="UP000694867"/>
    </source>
</evidence>
<gene>
    <name evidence="11" type="primary">LOC100905780</name>
</gene>
<dbReference type="KEGG" id="goe:100905780"/>
<feature type="transmembrane region" description="Helical" evidence="9">
    <location>
        <begin position="201"/>
        <end position="226"/>
    </location>
</feature>
<dbReference type="GO" id="GO:0042500">
    <property type="term" value="F:aspartic endopeptidase activity, intramembrane cleaving"/>
    <property type="evidence" value="ECO:0007669"/>
    <property type="project" value="InterPro"/>
</dbReference>
<keyword evidence="7 9" id="KW-0472">Membrane</keyword>
<evidence type="ECO:0000256" key="8">
    <source>
        <dbReference type="SAM" id="MobiDB-lite"/>
    </source>
</evidence>
<evidence type="ECO:0000313" key="11">
    <source>
        <dbReference type="RefSeq" id="XP_003745016.1"/>
    </source>
</evidence>
<feature type="transmembrane region" description="Helical" evidence="9">
    <location>
        <begin position="291"/>
        <end position="314"/>
    </location>
</feature>
<feature type="transmembrane region" description="Helical" evidence="9">
    <location>
        <begin position="108"/>
        <end position="128"/>
    </location>
</feature>
<evidence type="ECO:0000256" key="2">
    <source>
        <dbReference type="ARBA" id="ARBA00006859"/>
    </source>
</evidence>
<evidence type="ECO:0000256" key="5">
    <source>
        <dbReference type="ARBA" id="ARBA00022824"/>
    </source>
</evidence>
<feature type="transmembrane region" description="Helical" evidence="9">
    <location>
        <begin position="78"/>
        <end position="96"/>
    </location>
</feature>
<dbReference type="InterPro" id="IPR007369">
    <property type="entry name" value="Peptidase_A22B_SPP"/>
</dbReference>
<dbReference type="PANTHER" id="PTHR12174:SF23">
    <property type="entry name" value="MINOR HISTOCOMPATIBILITY ANTIGEN H13"/>
    <property type="match status" value="1"/>
</dbReference>
<dbReference type="PANTHER" id="PTHR12174">
    <property type="entry name" value="SIGNAL PEPTIDE PEPTIDASE"/>
    <property type="match status" value="1"/>
</dbReference>
<dbReference type="InterPro" id="IPR006639">
    <property type="entry name" value="Preselin/SPP"/>
</dbReference>
<proteinExistence type="inferred from homology"/>
<keyword evidence="4" id="KW-0378">Hydrolase</keyword>
<keyword evidence="5" id="KW-0256">Endoplasmic reticulum</keyword>
<dbReference type="RefSeq" id="XP_003745016.1">
    <property type="nucleotide sequence ID" value="XM_003744968.1"/>
</dbReference>
<dbReference type="GeneID" id="100905780"/>
<feature type="transmembrane region" description="Helical" evidence="9">
    <location>
        <begin position="34"/>
        <end position="58"/>
    </location>
</feature>
<keyword evidence="3 9" id="KW-0812">Transmembrane</keyword>
<dbReference type="Proteomes" id="UP000694867">
    <property type="component" value="Unplaced"/>
</dbReference>
<protein>
    <submittedName>
        <fullName evidence="11">Minor histocompatibility antigen H13</fullName>
    </submittedName>
</protein>
<evidence type="ECO:0000256" key="9">
    <source>
        <dbReference type="SAM" id="Phobius"/>
    </source>
</evidence>
<accession>A0AAJ6QV89</accession>
<evidence type="ECO:0000256" key="1">
    <source>
        <dbReference type="ARBA" id="ARBA00004477"/>
    </source>
</evidence>
<comment type="similarity">
    <text evidence="2">Belongs to the peptidase A22B family.</text>
</comment>
<feature type="transmembrane region" description="Helical" evidence="9">
    <location>
        <begin position="320"/>
        <end position="338"/>
    </location>
</feature>
<dbReference type="GO" id="GO:0033619">
    <property type="term" value="P:membrane protein proteolysis"/>
    <property type="evidence" value="ECO:0007669"/>
    <property type="project" value="TreeGrafter"/>
</dbReference>
<feature type="transmembrane region" description="Helical" evidence="9">
    <location>
        <begin position="162"/>
        <end position="180"/>
    </location>
</feature>
<sequence length="388" mass="42771">MGEFLELGRSFLAQAAENASDTEKVKYQATTAGLVTAYCSILIMSVIPIIFGSFSSAQQQKNQKANGEQTETMSTKDAMMFPLIASCALFGLYVVFKIFGKEHVNMLLTLYFFLIGVLALAATISPVLRKIVPQDLIKNDEYHTSMRRTTANSMIFDLKFDHYDILGIGIAAVFGGWYLVKKHWIANNLFGLAFAHNGITLLHLNSVATGCILLGGLFVYDVFWVFGTDVMVTVAKSFEAPIKLVFPQDFLENGVWGKHFAMLGLGDIVIPGIFIALLLRYDLSKGTDSKLYFSLSFAAYVLGLILTVIVMTVFKHAQPALLYLVPLCVGVPLFVALVKGEIKPLFLYRDTPDEGDDEEQEHAKASSAKKVDGDKKEGVATRSRAKKD</sequence>
<reference evidence="11" key="1">
    <citation type="submission" date="2025-08" db="UniProtKB">
        <authorList>
            <consortium name="RefSeq"/>
        </authorList>
    </citation>
    <scope>IDENTIFICATION</scope>
</reference>
<evidence type="ECO:0000256" key="4">
    <source>
        <dbReference type="ARBA" id="ARBA00022801"/>
    </source>
</evidence>
<feature type="transmembrane region" description="Helical" evidence="9">
    <location>
        <begin position="260"/>
        <end position="279"/>
    </location>
</feature>
<dbReference type="AlphaFoldDB" id="A0AAJ6QV89"/>
<name>A0AAJ6QV89_9ACAR</name>
<dbReference type="GO" id="GO:0098554">
    <property type="term" value="C:cytoplasmic side of endoplasmic reticulum membrane"/>
    <property type="evidence" value="ECO:0007669"/>
    <property type="project" value="TreeGrafter"/>
</dbReference>
<organism evidence="10 11">
    <name type="scientific">Galendromus occidentalis</name>
    <name type="common">western predatory mite</name>
    <dbReference type="NCBI Taxonomy" id="34638"/>
    <lineage>
        <taxon>Eukaryota</taxon>
        <taxon>Metazoa</taxon>
        <taxon>Ecdysozoa</taxon>
        <taxon>Arthropoda</taxon>
        <taxon>Chelicerata</taxon>
        <taxon>Arachnida</taxon>
        <taxon>Acari</taxon>
        <taxon>Parasitiformes</taxon>
        <taxon>Mesostigmata</taxon>
        <taxon>Gamasina</taxon>
        <taxon>Phytoseioidea</taxon>
        <taxon>Phytoseiidae</taxon>
        <taxon>Typhlodrominae</taxon>
        <taxon>Galendromus</taxon>
    </lineage>
</organism>
<feature type="region of interest" description="Disordered" evidence="8">
    <location>
        <begin position="353"/>
        <end position="388"/>
    </location>
</feature>
<evidence type="ECO:0000256" key="6">
    <source>
        <dbReference type="ARBA" id="ARBA00022989"/>
    </source>
</evidence>
<evidence type="ECO:0000256" key="7">
    <source>
        <dbReference type="ARBA" id="ARBA00023136"/>
    </source>
</evidence>
<feature type="compositionally biased region" description="Basic and acidic residues" evidence="8">
    <location>
        <begin position="361"/>
        <end position="379"/>
    </location>
</feature>
<evidence type="ECO:0000256" key="3">
    <source>
        <dbReference type="ARBA" id="ARBA00022692"/>
    </source>
</evidence>
<dbReference type="GO" id="GO:0006465">
    <property type="term" value="P:signal peptide processing"/>
    <property type="evidence" value="ECO:0007669"/>
    <property type="project" value="TreeGrafter"/>
</dbReference>
<dbReference type="Pfam" id="PF04258">
    <property type="entry name" value="Peptidase_A22B"/>
    <property type="match status" value="1"/>
</dbReference>
<comment type="subcellular location">
    <subcellularLocation>
        <location evidence="1">Endoplasmic reticulum membrane</location>
        <topology evidence="1">Multi-pass membrane protein</topology>
    </subcellularLocation>
</comment>